<comment type="caution">
    <text evidence="1">The sequence shown here is derived from an EMBL/GenBank/DDBJ whole genome shotgun (WGS) entry which is preliminary data.</text>
</comment>
<evidence type="ECO:0000313" key="1">
    <source>
        <dbReference type="EMBL" id="KAL0307295.1"/>
    </source>
</evidence>
<gene>
    <name evidence="1" type="ORF">Sradi_6146800</name>
</gene>
<accession>A0AAW2KK32</accession>
<organism evidence="1">
    <name type="scientific">Sesamum radiatum</name>
    <name type="common">Black benniseed</name>
    <dbReference type="NCBI Taxonomy" id="300843"/>
    <lineage>
        <taxon>Eukaryota</taxon>
        <taxon>Viridiplantae</taxon>
        <taxon>Streptophyta</taxon>
        <taxon>Embryophyta</taxon>
        <taxon>Tracheophyta</taxon>
        <taxon>Spermatophyta</taxon>
        <taxon>Magnoliopsida</taxon>
        <taxon>eudicotyledons</taxon>
        <taxon>Gunneridae</taxon>
        <taxon>Pentapetalae</taxon>
        <taxon>asterids</taxon>
        <taxon>lamiids</taxon>
        <taxon>Lamiales</taxon>
        <taxon>Pedaliaceae</taxon>
        <taxon>Sesamum</taxon>
    </lineage>
</organism>
<dbReference type="AlphaFoldDB" id="A0AAW2KK32"/>
<proteinExistence type="predicted"/>
<sequence length="139" mass="15676">MDTFKNTYVGKSLEIPDRIRNIKLTKTRPAKTSFWSLYLKRHPGLQLAGNLRLMIHPRNGMIRMIVGGPVGGDTYRARKAKIREAYGVYIKGSHGCRTRRGHPPSFNLDNKSNVDLGQPAMMPWSSPHYLLTIKLGVSS</sequence>
<dbReference type="EMBL" id="JACGWJ010000028">
    <property type="protein sequence ID" value="KAL0307295.1"/>
    <property type="molecule type" value="Genomic_DNA"/>
</dbReference>
<protein>
    <submittedName>
        <fullName evidence="1">Uncharacterized protein</fullName>
    </submittedName>
</protein>
<reference evidence="1" key="2">
    <citation type="journal article" date="2024" name="Plant">
        <title>Genomic evolution and insights into agronomic trait innovations of Sesamum species.</title>
        <authorList>
            <person name="Miao H."/>
            <person name="Wang L."/>
            <person name="Qu L."/>
            <person name="Liu H."/>
            <person name="Sun Y."/>
            <person name="Le M."/>
            <person name="Wang Q."/>
            <person name="Wei S."/>
            <person name="Zheng Y."/>
            <person name="Lin W."/>
            <person name="Duan Y."/>
            <person name="Cao H."/>
            <person name="Xiong S."/>
            <person name="Wang X."/>
            <person name="Wei L."/>
            <person name="Li C."/>
            <person name="Ma Q."/>
            <person name="Ju M."/>
            <person name="Zhao R."/>
            <person name="Li G."/>
            <person name="Mu C."/>
            <person name="Tian Q."/>
            <person name="Mei H."/>
            <person name="Zhang T."/>
            <person name="Gao T."/>
            <person name="Zhang H."/>
        </authorList>
    </citation>
    <scope>NUCLEOTIDE SEQUENCE</scope>
    <source>
        <strain evidence="1">G02</strain>
    </source>
</reference>
<reference evidence="1" key="1">
    <citation type="submission" date="2020-06" db="EMBL/GenBank/DDBJ databases">
        <authorList>
            <person name="Li T."/>
            <person name="Hu X."/>
            <person name="Zhang T."/>
            <person name="Song X."/>
            <person name="Zhang H."/>
            <person name="Dai N."/>
            <person name="Sheng W."/>
            <person name="Hou X."/>
            <person name="Wei L."/>
        </authorList>
    </citation>
    <scope>NUCLEOTIDE SEQUENCE</scope>
    <source>
        <strain evidence="1">G02</strain>
        <tissue evidence="1">Leaf</tissue>
    </source>
</reference>
<name>A0AAW2KK32_SESRA</name>